<dbReference type="PANTHER" id="PTHR10416:SF0">
    <property type="entry name" value="DNA POLYMERASE DELTA SUBUNIT 2"/>
    <property type="match status" value="1"/>
</dbReference>
<keyword evidence="9" id="KW-1185">Reference proteome</keyword>
<evidence type="ECO:0000313" key="8">
    <source>
        <dbReference type="EMBL" id="CAH0388289.1"/>
    </source>
</evidence>
<dbReference type="InterPro" id="IPR041863">
    <property type="entry name" value="PolD2_C"/>
</dbReference>
<gene>
    <name evidence="8" type="ORF">BEMITA_LOCUS7210</name>
</gene>
<dbReference type="InterPro" id="IPR040663">
    <property type="entry name" value="DNA_pol_D_N"/>
</dbReference>
<evidence type="ECO:0000313" key="9">
    <source>
        <dbReference type="Proteomes" id="UP001152759"/>
    </source>
</evidence>
<comment type="subcellular location">
    <subcellularLocation>
        <location evidence="1">Nucleus</location>
    </subcellularLocation>
</comment>
<name>A0A9P0F4Z2_BEMTA</name>
<evidence type="ECO:0000256" key="1">
    <source>
        <dbReference type="ARBA" id="ARBA00004123"/>
    </source>
</evidence>
<evidence type="ECO:0000259" key="7">
    <source>
        <dbReference type="Pfam" id="PF18018"/>
    </source>
</evidence>
<dbReference type="InterPro" id="IPR007185">
    <property type="entry name" value="DNA_pol_a/d/e_bsu"/>
</dbReference>
<feature type="domain" description="DNA polymerase alpha/delta/epsilon subunit B" evidence="6">
    <location>
        <begin position="192"/>
        <end position="404"/>
    </location>
</feature>
<dbReference type="Pfam" id="PF04042">
    <property type="entry name" value="DNA_pol_E_B"/>
    <property type="match status" value="1"/>
</dbReference>
<feature type="domain" description="DNA polymerase delta subunit OB-fold" evidence="7">
    <location>
        <begin position="42"/>
        <end position="170"/>
    </location>
</feature>
<dbReference type="CDD" id="cd07387">
    <property type="entry name" value="MPP_PolD2_C"/>
    <property type="match status" value="1"/>
</dbReference>
<dbReference type="Gene3D" id="3.60.21.50">
    <property type="match status" value="1"/>
</dbReference>
<dbReference type="GO" id="GO:0006271">
    <property type="term" value="P:DNA strand elongation involved in DNA replication"/>
    <property type="evidence" value="ECO:0007669"/>
    <property type="project" value="TreeGrafter"/>
</dbReference>
<keyword evidence="5" id="KW-0539">Nucleus</keyword>
<reference evidence="8" key="1">
    <citation type="submission" date="2021-12" db="EMBL/GenBank/DDBJ databases">
        <authorList>
            <person name="King R."/>
        </authorList>
    </citation>
    <scope>NUCLEOTIDE SEQUENCE</scope>
</reference>
<dbReference type="GO" id="GO:0043625">
    <property type="term" value="C:delta DNA polymerase complex"/>
    <property type="evidence" value="ECO:0007669"/>
    <property type="project" value="TreeGrafter"/>
</dbReference>
<dbReference type="Gene3D" id="2.40.50.430">
    <property type="match status" value="1"/>
</dbReference>
<comment type="similarity">
    <text evidence="2">Belongs to the DNA polymerase delta/II small subunit family.</text>
</comment>
<keyword evidence="4" id="KW-0235">DNA replication</keyword>
<dbReference type="PANTHER" id="PTHR10416">
    <property type="entry name" value="DNA POLYMERASE DELTA SUBUNIT 2"/>
    <property type="match status" value="1"/>
</dbReference>
<evidence type="ECO:0000256" key="5">
    <source>
        <dbReference type="ARBA" id="ARBA00023242"/>
    </source>
</evidence>
<accession>A0A9P0F4Z2</accession>
<evidence type="ECO:0000259" key="6">
    <source>
        <dbReference type="Pfam" id="PF04042"/>
    </source>
</evidence>
<dbReference type="AlphaFoldDB" id="A0A9P0F4Z2"/>
<protein>
    <recommendedName>
        <fullName evidence="3">DNA polymerase delta subunit 2</fullName>
    </recommendedName>
</protein>
<evidence type="ECO:0000256" key="4">
    <source>
        <dbReference type="ARBA" id="ARBA00022705"/>
    </source>
</evidence>
<dbReference type="Pfam" id="PF18018">
    <property type="entry name" value="DNA_pol_D_N"/>
    <property type="match status" value="1"/>
</dbReference>
<evidence type="ECO:0000256" key="2">
    <source>
        <dbReference type="ARBA" id="ARBA00006035"/>
    </source>
</evidence>
<dbReference type="GO" id="GO:0003677">
    <property type="term" value="F:DNA binding"/>
    <property type="evidence" value="ECO:0007669"/>
    <property type="project" value="InterPro"/>
</dbReference>
<dbReference type="FunFam" id="2.40.50.430:FF:000001">
    <property type="entry name" value="DNA polymerase delta subunit 2"/>
    <property type="match status" value="1"/>
</dbReference>
<evidence type="ECO:0000256" key="3">
    <source>
        <dbReference type="ARBA" id="ARBA00017588"/>
    </source>
</evidence>
<dbReference type="KEGG" id="btab:109034413"/>
<proteinExistence type="inferred from homology"/>
<organism evidence="8 9">
    <name type="scientific">Bemisia tabaci</name>
    <name type="common">Sweetpotato whitefly</name>
    <name type="synonym">Aleurodes tabaci</name>
    <dbReference type="NCBI Taxonomy" id="7038"/>
    <lineage>
        <taxon>Eukaryota</taxon>
        <taxon>Metazoa</taxon>
        <taxon>Ecdysozoa</taxon>
        <taxon>Arthropoda</taxon>
        <taxon>Hexapoda</taxon>
        <taxon>Insecta</taxon>
        <taxon>Pterygota</taxon>
        <taxon>Neoptera</taxon>
        <taxon>Paraneoptera</taxon>
        <taxon>Hemiptera</taxon>
        <taxon>Sternorrhyncha</taxon>
        <taxon>Aleyrodoidea</taxon>
        <taxon>Aleyrodidae</taxon>
        <taxon>Aleyrodinae</taxon>
        <taxon>Bemisia</taxon>
    </lineage>
</organism>
<sequence length="454" mass="50678">MLPKMSPSIADMDASGEVKRLDCEYKDLSAPFRLQERDYYRQFFNLYAVRLNKMREWLLACVEKKWGKKYAVKRLTDLKEGDDSCICVGTLFKHQELKPSILKEISEDNQLMPLPKRTHFVSDEDKLILEDELQRMPLIGSLNVHELVTGCVVAVLGKPSTGGKFQVEDVCWPSPTNPIYSTPHVQNDRLLVLVSGFDLVGSSDSVFPIELFIDWATGLIGNPADQSRIVRVIVAGNSFRSQSEPEADIFAKFGNTTQKDNINANLLAARQLDDILNQLSTSVDVELMPGAFDPTNNSLPQQPLHFCMFPKASKNITFHGATNPHMFELGSRLVVGTSGQSVADITAFSKIEDPLVALEKTLEWGHLMPTAPDTLACYPFYKEDPFIMNNKPDIYFVGNQDSFQTKLVNSSDEDSPTRLVCVPKFATTFTCAVVNLATLDCYPVSFNVKKVTTG</sequence>
<dbReference type="InterPro" id="IPR024826">
    <property type="entry name" value="DNA_pol_delta/II_ssu"/>
</dbReference>
<dbReference type="EMBL" id="OU963865">
    <property type="protein sequence ID" value="CAH0388289.1"/>
    <property type="molecule type" value="Genomic_DNA"/>
</dbReference>
<dbReference type="Proteomes" id="UP001152759">
    <property type="component" value="Chromosome 4"/>
</dbReference>